<dbReference type="InterPro" id="IPR051677">
    <property type="entry name" value="AfsR-DnrI-RedD_regulator"/>
</dbReference>
<dbReference type="Gene3D" id="1.10.10.10">
    <property type="entry name" value="Winged helix-like DNA-binding domain superfamily/Winged helix DNA-binding domain"/>
    <property type="match status" value="1"/>
</dbReference>
<organism evidence="2 3">
    <name type="scientific">Amycolatopsis alkalitolerans</name>
    <dbReference type="NCBI Taxonomy" id="2547244"/>
    <lineage>
        <taxon>Bacteria</taxon>
        <taxon>Bacillati</taxon>
        <taxon>Actinomycetota</taxon>
        <taxon>Actinomycetes</taxon>
        <taxon>Pseudonocardiales</taxon>
        <taxon>Pseudonocardiaceae</taxon>
        <taxon>Amycolatopsis</taxon>
    </lineage>
</organism>
<reference evidence="2 3" key="1">
    <citation type="submission" date="2019-06" db="EMBL/GenBank/DDBJ databases">
        <title>Amycolatopsis alkalitolerans sp. nov., isolated from Gastrodia elata Blume.</title>
        <authorList>
            <person name="Narsing Rao M.P."/>
            <person name="Li W.J."/>
        </authorList>
    </citation>
    <scope>NUCLEOTIDE SEQUENCE [LARGE SCALE GENOMIC DNA]</scope>
    <source>
        <strain evidence="2 3">SYSUP0005</strain>
    </source>
</reference>
<evidence type="ECO:0000313" key="2">
    <source>
        <dbReference type="EMBL" id="TNC25713.1"/>
    </source>
</evidence>
<dbReference type="EMBL" id="VDFW01000010">
    <property type="protein sequence ID" value="TNC25713.1"/>
    <property type="molecule type" value="Genomic_DNA"/>
</dbReference>
<dbReference type="Proteomes" id="UP000305546">
    <property type="component" value="Unassembled WGS sequence"/>
</dbReference>
<gene>
    <name evidence="2" type="ORF">FG385_13755</name>
</gene>
<dbReference type="InterPro" id="IPR011990">
    <property type="entry name" value="TPR-like_helical_dom_sf"/>
</dbReference>
<dbReference type="Gene3D" id="1.25.40.10">
    <property type="entry name" value="Tetratricopeptide repeat domain"/>
    <property type="match status" value="1"/>
</dbReference>
<dbReference type="SUPFAM" id="SSF48452">
    <property type="entry name" value="TPR-like"/>
    <property type="match status" value="1"/>
</dbReference>
<evidence type="ECO:0000259" key="1">
    <source>
        <dbReference type="SMART" id="SM01043"/>
    </source>
</evidence>
<dbReference type="Pfam" id="PF03704">
    <property type="entry name" value="BTAD"/>
    <property type="match status" value="1"/>
</dbReference>
<dbReference type="PANTHER" id="PTHR35807">
    <property type="entry name" value="TRANSCRIPTIONAL REGULATOR REDD-RELATED"/>
    <property type="match status" value="1"/>
</dbReference>
<dbReference type="InterPro" id="IPR036388">
    <property type="entry name" value="WH-like_DNA-bd_sf"/>
</dbReference>
<dbReference type="InterPro" id="IPR005158">
    <property type="entry name" value="BTAD"/>
</dbReference>
<proteinExistence type="predicted"/>
<accession>A0A5C4M317</accession>
<feature type="domain" description="Bacterial transcriptional activator" evidence="1">
    <location>
        <begin position="129"/>
        <end position="269"/>
    </location>
</feature>
<name>A0A5C4M317_9PSEU</name>
<sequence length="271" mass="29307">MFAASAADGLVTSEGHHFTSVVLTGRQHPGADMTASGNGVHLALLGGFRLTHLGGAVALSLGAQRLLALLALHDDVHRAAAAEQLWPDSSSSRAAANLRSALWRGRRVGAVPVIDCAGPRLRLSPAACVDVREVREHVRQTIDTERPPDSHDIESLLDGLGRDLLPGWSEDWLVLERERWNQIRLHALETLAQRLMAAGHYLAAMQTALAAIAIEPLRETPHRTVMEIHVAEGNRASAIMKYQSYRVLLQRELGVAPSSKMIALARGLLPG</sequence>
<protein>
    <submittedName>
        <fullName evidence="2">SARP family transcriptional regulator</fullName>
    </submittedName>
</protein>
<evidence type="ECO:0000313" key="3">
    <source>
        <dbReference type="Proteomes" id="UP000305546"/>
    </source>
</evidence>
<dbReference type="SMART" id="SM01043">
    <property type="entry name" value="BTAD"/>
    <property type="match status" value="1"/>
</dbReference>
<keyword evidence="3" id="KW-1185">Reference proteome</keyword>
<comment type="caution">
    <text evidence="2">The sequence shown here is derived from an EMBL/GenBank/DDBJ whole genome shotgun (WGS) entry which is preliminary data.</text>
</comment>
<dbReference type="AlphaFoldDB" id="A0A5C4M317"/>